<dbReference type="PROSITE" id="PS50943">
    <property type="entry name" value="HTH_CROC1"/>
    <property type="match status" value="1"/>
</dbReference>
<dbReference type="GO" id="GO:0003677">
    <property type="term" value="F:DNA binding"/>
    <property type="evidence" value="ECO:0007669"/>
    <property type="project" value="UniProtKB-KW"/>
</dbReference>
<sequence>MYTTPIDTRCGGARKKLRAAASSGLVCEIQILLYEKRTTLSMIPDLWKAIYDSFTNLGRLPNKLSIGIGQAIRECREEAGMSQAELARRVYKRRASISDIENGKMYPDIETLSYISRVFQKPMMYFIPERYRRDLDAGEITVEDRELLMVFHRLTDSRKIIALEQMKALSGWDLDE</sequence>
<keyword evidence="1" id="KW-0238">DNA-binding</keyword>
<dbReference type="KEGG" id="pmet:G4Y79_04560"/>
<dbReference type="InterPro" id="IPR001387">
    <property type="entry name" value="Cro/C1-type_HTH"/>
</dbReference>
<dbReference type="SUPFAM" id="SSF47413">
    <property type="entry name" value="lambda repressor-like DNA-binding domains"/>
    <property type="match status" value="1"/>
</dbReference>
<protein>
    <submittedName>
        <fullName evidence="3">Helix-turn-helix transcriptional regulator</fullName>
    </submittedName>
</protein>
<reference evidence="3 4" key="1">
    <citation type="submission" date="2020-02" db="EMBL/GenBank/DDBJ databases">
        <authorList>
            <person name="Zheng R.K."/>
            <person name="Sun C.M."/>
        </authorList>
    </citation>
    <scope>NUCLEOTIDE SEQUENCE [LARGE SCALE GENOMIC DNA]</scope>
    <source>
        <strain evidence="4">rifampicinis</strain>
    </source>
</reference>
<dbReference type="EMBL" id="CP062983">
    <property type="protein sequence ID" value="QPC83659.1"/>
    <property type="molecule type" value="Genomic_DNA"/>
</dbReference>
<dbReference type="SMART" id="SM00530">
    <property type="entry name" value="HTH_XRE"/>
    <property type="match status" value="1"/>
</dbReference>
<evidence type="ECO:0000256" key="1">
    <source>
        <dbReference type="ARBA" id="ARBA00023125"/>
    </source>
</evidence>
<dbReference type="RefSeq" id="WP_195171723.1">
    <property type="nucleotide sequence ID" value="NZ_CP062983.1"/>
</dbReference>
<gene>
    <name evidence="3" type="ORF">G4Y79_04560</name>
</gene>
<evidence type="ECO:0000313" key="3">
    <source>
        <dbReference type="EMBL" id="QPC83659.1"/>
    </source>
</evidence>
<dbReference type="PANTHER" id="PTHR46558">
    <property type="entry name" value="TRACRIPTIONAL REGULATORY PROTEIN-RELATED-RELATED"/>
    <property type="match status" value="1"/>
</dbReference>
<accession>A0A7S8EB78</accession>
<proteinExistence type="predicted"/>
<organism evidence="3 4">
    <name type="scientific">Phototrophicus methaneseepsis</name>
    <dbReference type="NCBI Taxonomy" id="2710758"/>
    <lineage>
        <taxon>Bacteria</taxon>
        <taxon>Bacillati</taxon>
        <taxon>Chloroflexota</taxon>
        <taxon>Candidatus Thermofontia</taxon>
        <taxon>Phototrophicales</taxon>
        <taxon>Phototrophicaceae</taxon>
        <taxon>Phototrophicus</taxon>
    </lineage>
</organism>
<dbReference type="InterPro" id="IPR010982">
    <property type="entry name" value="Lambda_DNA-bd_dom_sf"/>
</dbReference>
<dbReference type="Gene3D" id="1.10.260.40">
    <property type="entry name" value="lambda repressor-like DNA-binding domains"/>
    <property type="match status" value="1"/>
</dbReference>
<dbReference type="Proteomes" id="UP000594468">
    <property type="component" value="Chromosome"/>
</dbReference>
<dbReference type="CDD" id="cd00093">
    <property type="entry name" value="HTH_XRE"/>
    <property type="match status" value="1"/>
</dbReference>
<dbReference type="AlphaFoldDB" id="A0A7S8EB78"/>
<evidence type="ECO:0000313" key="4">
    <source>
        <dbReference type="Proteomes" id="UP000594468"/>
    </source>
</evidence>
<feature type="domain" description="HTH cro/C1-type" evidence="2">
    <location>
        <begin position="72"/>
        <end position="126"/>
    </location>
</feature>
<dbReference type="PANTHER" id="PTHR46558:SF4">
    <property type="entry name" value="DNA-BIDING PHAGE PROTEIN"/>
    <property type="match status" value="1"/>
</dbReference>
<keyword evidence="4" id="KW-1185">Reference proteome</keyword>
<dbReference type="Pfam" id="PF01381">
    <property type="entry name" value="HTH_3"/>
    <property type="match status" value="1"/>
</dbReference>
<name>A0A7S8EB78_9CHLR</name>
<evidence type="ECO:0000259" key="2">
    <source>
        <dbReference type="PROSITE" id="PS50943"/>
    </source>
</evidence>